<dbReference type="PRINTS" id="PR00719">
    <property type="entry name" value="LMWPTPASE"/>
</dbReference>
<protein>
    <recommendedName>
        <fullName evidence="2">protein-tyrosine-phosphatase</fullName>
        <ecNumber evidence="2">3.1.3.48</ecNumber>
    </recommendedName>
</protein>
<dbReference type="PANTHER" id="PTHR11717">
    <property type="entry name" value="LOW MOLECULAR WEIGHT PROTEIN TYROSINE PHOSPHATASE"/>
    <property type="match status" value="1"/>
</dbReference>
<dbReference type="Proteomes" id="UP001595878">
    <property type="component" value="Unassembled WGS sequence"/>
</dbReference>
<dbReference type="RefSeq" id="WP_380034367.1">
    <property type="nucleotide sequence ID" value="NZ_JBHSHB010000022.1"/>
</dbReference>
<keyword evidence="7" id="KW-1185">Reference proteome</keyword>
<dbReference type="InterPro" id="IPR036196">
    <property type="entry name" value="Ptyr_pPase_sf"/>
</dbReference>
<dbReference type="InterPro" id="IPR017867">
    <property type="entry name" value="Tyr_phospatase_low_mol_wt"/>
</dbReference>
<dbReference type="GO" id="GO:0004725">
    <property type="term" value="F:protein tyrosine phosphatase activity"/>
    <property type="evidence" value="ECO:0007669"/>
    <property type="project" value="UniProtKB-EC"/>
</dbReference>
<keyword evidence="4" id="KW-0904">Protein phosphatase</keyword>
<dbReference type="EMBL" id="JBHSHB010000022">
    <property type="protein sequence ID" value="MFC4690964.1"/>
    <property type="molecule type" value="Genomic_DNA"/>
</dbReference>
<dbReference type="SUPFAM" id="SSF52788">
    <property type="entry name" value="Phosphotyrosine protein phosphatases I"/>
    <property type="match status" value="1"/>
</dbReference>
<feature type="domain" description="Phosphotyrosine protein phosphatase I" evidence="5">
    <location>
        <begin position="4"/>
        <end position="150"/>
    </location>
</feature>
<keyword evidence="3 6" id="KW-0378">Hydrolase</keyword>
<proteinExistence type="inferred from homology"/>
<dbReference type="InterPro" id="IPR050438">
    <property type="entry name" value="LMW_PTPase"/>
</dbReference>
<evidence type="ECO:0000256" key="3">
    <source>
        <dbReference type="ARBA" id="ARBA00022801"/>
    </source>
</evidence>
<dbReference type="Gene3D" id="3.40.50.2300">
    <property type="match status" value="1"/>
</dbReference>
<dbReference type="CDD" id="cd16343">
    <property type="entry name" value="LMWPTP"/>
    <property type="match status" value="1"/>
</dbReference>
<evidence type="ECO:0000256" key="1">
    <source>
        <dbReference type="ARBA" id="ARBA00011063"/>
    </source>
</evidence>
<gene>
    <name evidence="6" type="ORF">ACFO5T_11035</name>
</gene>
<dbReference type="InterPro" id="IPR023485">
    <property type="entry name" value="Ptyr_pPase"/>
</dbReference>
<dbReference type="EC" id="3.1.3.48" evidence="2"/>
<dbReference type="SMART" id="SM00226">
    <property type="entry name" value="LMWPc"/>
    <property type="match status" value="1"/>
</dbReference>
<sequence length="152" mass="17119">MSKTNILMVCLGNICRSPLAEGILRNKLDSEQFIIDSAGTGDWHVGNAPDARSIKVARDNGIDISQLKGRQIAKSDFKKFDHIYVMDQNNLEDVLALVSTDEERRKVIMILDTVFPGEKVDVPDPYNGMQEDFERVYEMLDQACEEIAGQLQ</sequence>
<evidence type="ECO:0000259" key="5">
    <source>
        <dbReference type="SMART" id="SM00226"/>
    </source>
</evidence>
<name>A0ABV9LAM8_9FLAO</name>
<evidence type="ECO:0000313" key="6">
    <source>
        <dbReference type="EMBL" id="MFC4690964.1"/>
    </source>
</evidence>
<organism evidence="6 7">
    <name type="scientific">Dokdonia genika</name>
    <dbReference type="NCBI Taxonomy" id="308113"/>
    <lineage>
        <taxon>Bacteria</taxon>
        <taxon>Pseudomonadati</taxon>
        <taxon>Bacteroidota</taxon>
        <taxon>Flavobacteriia</taxon>
        <taxon>Flavobacteriales</taxon>
        <taxon>Flavobacteriaceae</taxon>
        <taxon>Dokdonia</taxon>
    </lineage>
</organism>
<evidence type="ECO:0000256" key="4">
    <source>
        <dbReference type="ARBA" id="ARBA00022912"/>
    </source>
</evidence>
<dbReference type="Pfam" id="PF01451">
    <property type="entry name" value="LMWPc"/>
    <property type="match status" value="1"/>
</dbReference>
<evidence type="ECO:0000256" key="2">
    <source>
        <dbReference type="ARBA" id="ARBA00013064"/>
    </source>
</evidence>
<dbReference type="PANTHER" id="PTHR11717:SF7">
    <property type="entry name" value="LOW MOLECULAR WEIGHT PHOSPHOTYROSINE PROTEIN PHOSPHATASE"/>
    <property type="match status" value="1"/>
</dbReference>
<evidence type="ECO:0000313" key="7">
    <source>
        <dbReference type="Proteomes" id="UP001595878"/>
    </source>
</evidence>
<comment type="similarity">
    <text evidence="1">Belongs to the low molecular weight phosphotyrosine protein phosphatase family.</text>
</comment>
<reference evidence="7" key="1">
    <citation type="journal article" date="2019" name="Int. J. Syst. Evol. Microbiol.">
        <title>The Global Catalogue of Microorganisms (GCM) 10K type strain sequencing project: providing services to taxonomists for standard genome sequencing and annotation.</title>
        <authorList>
            <consortium name="The Broad Institute Genomics Platform"/>
            <consortium name="The Broad Institute Genome Sequencing Center for Infectious Disease"/>
            <person name="Wu L."/>
            <person name="Ma J."/>
        </authorList>
    </citation>
    <scope>NUCLEOTIDE SEQUENCE [LARGE SCALE GENOMIC DNA]</scope>
    <source>
        <strain evidence="7">CGMCC 4.7427</strain>
    </source>
</reference>
<accession>A0ABV9LAM8</accession>
<comment type="caution">
    <text evidence="6">The sequence shown here is derived from an EMBL/GenBank/DDBJ whole genome shotgun (WGS) entry which is preliminary data.</text>
</comment>